<dbReference type="InterPro" id="IPR035093">
    <property type="entry name" value="RelE/ParE_toxin_dom_sf"/>
</dbReference>
<reference evidence="2 3" key="1">
    <citation type="submission" date="2019-10" db="EMBL/GenBank/DDBJ databases">
        <title>Alkaliphilus serpentinus sp. nov. and Alkaliphilus pronyensis sp. nov., two novel anaerobic alkaliphilic species isolated from the serpentinized-hosted hydrothermal field of the Prony Bay (New Caledonia).</title>
        <authorList>
            <person name="Postec A."/>
        </authorList>
    </citation>
    <scope>NUCLEOTIDE SEQUENCE [LARGE SCALE GENOMIC DNA]</scope>
    <source>
        <strain evidence="2 3">LacV</strain>
    </source>
</reference>
<evidence type="ECO:0000313" key="3">
    <source>
        <dbReference type="Proteomes" id="UP000432715"/>
    </source>
</evidence>
<dbReference type="Proteomes" id="UP000432715">
    <property type="component" value="Unassembled WGS sequence"/>
</dbReference>
<evidence type="ECO:0000256" key="1">
    <source>
        <dbReference type="ARBA" id="ARBA00022649"/>
    </source>
</evidence>
<proteinExistence type="predicted"/>
<keyword evidence="3" id="KW-1185">Reference proteome</keyword>
<organism evidence="2 3">
    <name type="scientific">Alkaliphilus pronyensis</name>
    <dbReference type="NCBI Taxonomy" id="1482732"/>
    <lineage>
        <taxon>Bacteria</taxon>
        <taxon>Bacillati</taxon>
        <taxon>Bacillota</taxon>
        <taxon>Clostridia</taxon>
        <taxon>Peptostreptococcales</taxon>
        <taxon>Natronincolaceae</taxon>
        <taxon>Alkaliphilus</taxon>
    </lineage>
</organism>
<protein>
    <submittedName>
        <fullName evidence="2">Type II toxin-antitoxin system RelE/ParE family toxin</fullName>
    </submittedName>
</protein>
<dbReference type="NCBIfam" id="TIGR02385">
    <property type="entry name" value="RelE_StbE"/>
    <property type="match status" value="1"/>
</dbReference>
<dbReference type="InterPro" id="IPR007712">
    <property type="entry name" value="RelE/ParE_toxin"/>
</dbReference>
<dbReference type="OrthoDB" id="3268478at2"/>
<accession>A0A6I0FCD8</accession>
<dbReference type="Gene3D" id="3.30.2310.20">
    <property type="entry name" value="RelE-like"/>
    <property type="match status" value="1"/>
</dbReference>
<dbReference type="RefSeq" id="WP_151862148.1">
    <property type="nucleotide sequence ID" value="NZ_WBZC01000062.1"/>
</dbReference>
<dbReference type="AlphaFoldDB" id="A0A6I0FCD8"/>
<gene>
    <name evidence="2" type="ORF">F8154_13510</name>
</gene>
<comment type="caution">
    <text evidence="2">The sequence shown here is derived from an EMBL/GenBank/DDBJ whole genome shotgun (WGS) entry which is preliminary data.</text>
</comment>
<name>A0A6I0FCD8_9FIRM</name>
<dbReference type="EMBL" id="WBZC01000062">
    <property type="protein sequence ID" value="KAB3530931.1"/>
    <property type="molecule type" value="Genomic_DNA"/>
</dbReference>
<evidence type="ECO:0000313" key="2">
    <source>
        <dbReference type="EMBL" id="KAB3530931.1"/>
    </source>
</evidence>
<dbReference type="Pfam" id="PF05016">
    <property type="entry name" value="ParE_toxin"/>
    <property type="match status" value="1"/>
</dbReference>
<keyword evidence="1" id="KW-1277">Toxin-antitoxin system</keyword>
<sequence>MKKKYRIEYLPIAEKDLLEVLEYIQNDNLSAAISFIDELDSSISKLENFPFIGHNTKDTRLQYLNYRALVVQYYLIFYVVTEDVIEIRRILHGKRKYSFLLNVY</sequence>